<dbReference type="Gene3D" id="3.40.50.2000">
    <property type="entry name" value="Glycogen Phosphorylase B"/>
    <property type="match status" value="1"/>
</dbReference>
<sequence>MSNRLLQLARSATPPGAPALVVNDWPDDGSRPDPAAPLPSAVRLITLTGAAGNRLTRWLRRQARPVRVLLALRRAGVRRHDLAAVYLPLNLFNLTTWAVLRAFLRRPVTVDVLERHDAAQFVRGRLTPYFIRHRWSSFLTGHLADRIIAISETLGHHLARRGRPVLVVPPQVDCAQYTNPAPPPLAGGLRLLYAGSPGPKDLLAVILDGIRQLPEPERLRVQLVIAGVSRDQAAALPQVRAADLEAVADQVTFLGRVPRDRVLAELRQAHFSVLVRPEAGYAQAGFPSKVPESLAAGCPVLLNHTSDLARYIHDGREGIVLAGSTTEAVRYGLQRALALDDAQWRRMSQAARARALDFDYRSWTSVVSSFVADGTVDRSAAPGRSANAASSSALSR</sequence>
<organism evidence="1 2">
    <name type="scientific">Micromonospora purpureochromogenes</name>
    <dbReference type="NCBI Taxonomy" id="47872"/>
    <lineage>
        <taxon>Bacteria</taxon>
        <taxon>Bacillati</taxon>
        <taxon>Actinomycetota</taxon>
        <taxon>Actinomycetes</taxon>
        <taxon>Micromonosporales</taxon>
        <taxon>Micromonosporaceae</taxon>
        <taxon>Micromonospora</taxon>
    </lineage>
</organism>
<dbReference type="Pfam" id="PF13692">
    <property type="entry name" value="Glyco_trans_1_4"/>
    <property type="match status" value="1"/>
</dbReference>
<dbReference type="EMBL" id="JACCCQ010000001">
    <property type="protein sequence ID" value="NYF58223.1"/>
    <property type="molecule type" value="Genomic_DNA"/>
</dbReference>
<accession>A0ABX2RQC4</accession>
<reference evidence="1 2" key="1">
    <citation type="submission" date="2020-07" db="EMBL/GenBank/DDBJ databases">
        <title>Sequencing the genomes of 1000 actinobacteria strains.</title>
        <authorList>
            <person name="Klenk H.-P."/>
        </authorList>
    </citation>
    <scope>NUCLEOTIDE SEQUENCE [LARGE SCALE GENOMIC DNA]</scope>
    <source>
        <strain evidence="1 2">DSM 43814</strain>
    </source>
</reference>
<proteinExistence type="predicted"/>
<evidence type="ECO:0000313" key="1">
    <source>
        <dbReference type="EMBL" id="NYF58223.1"/>
    </source>
</evidence>
<protein>
    <submittedName>
        <fullName evidence="1">Glycosyltransferase involved in cell wall biosynthesis</fullName>
    </submittedName>
</protein>
<comment type="caution">
    <text evidence="1">The sequence shown here is derived from an EMBL/GenBank/DDBJ whole genome shotgun (WGS) entry which is preliminary data.</text>
</comment>
<dbReference type="SUPFAM" id="SSF53756">
    <property type="entry name" value="UDP-Glycosyltransferase/glycogen phosphorylase"/>
    <property type="match status" value="1"/>
</dbReference>
<keyword evidence="2" id="KW-1185">Reference proteome</keyword>
<evidence type="ECO:0000313" key="2">
    <source>
        <dbReference type="Proteomes" id="UP000631553"/>
    </source>
</evidence>
<dbReference type="RefSeq" id="WP_179804144.1">
    <property type="nucleotide sequence ID" value="NZ_JACCCQ010000001.1"/>
</dbReference>
<dbReference type="PANTHER" id="PTHR12526">
    <property type="entry name" value="GLYCOSYLTRANSFERASE"/>
    <property type="match status" value="1"/>
</dbReference>
<dbReference type="Proteomes" id="UP000631553">
    <property type="component" value="Unassembled WGS sequence"/>
</dbReference>
<gene>
    <name evidence="1" type="ORF">HDA35_004054</name>
</gene>
<name>A0ABX2RQC4_9ACTN</name>